<comment type="caution">
    <text evidence="3">The sequence shown here is derived from an EMBL/GenBank/DDBJ whole genome shotgun (WGS) entry which is preliminary data.</text>
</comment>
<dbReference type="GO" id="GO:0005634">
    <property type="term" value="C:nucleus"/>
    <property type="evidence" value="ECO:0007669"/>
    <property type="project" value="TreeGrafter"/>
</dbReference>
<protein>
    <recommendedName>
        <fullName evidence="2">VWFA domain-containing protein</fullName>
    </recommendedName>
</protein>
<dbReference type="InterPro" id="IPR052079">
    <property type="entry name" value="E3_ligase/Copine_domain"/>
</dbReference>
<dbReference type="InterPro" id="IPR002035">
    <property type="entry name" value="VWF_A"/>
</dbReference>
<evidence type="ECO:0000313" key="4">
    <source>
        <dbReference type="Proteomes" id="UP000822688"/>
    </source>
</evidence>
<dbReference type="PANTHER" id="PTHR45751">
    <property type="entry name" value="COPINE FAMILY PROTEIN 1"/>
    <property type="match status" value="1"/>
</dbReference>
<reference evidence="3" key="1">
    <citation type="submission" date="2020-06" db="EMBL/GenBank/DDBJ databases">
        <title>WGS assembly of Ceratodon purpureus strain R40.</title>
        <authorList>
            <person name="Carey S.B."/>
            <person name="Jenkins J."/>
            <person name="Shu S."/>
            <person name="Lovell J.T."/>
            <person name="Sreedasyam A."/>
            <person name="Maumus F."/>
            <person name="Tiley G.P."/>
            <person name="Fernandez-Pozo N."/>
            <person name="Barry K."/>
            <person name="Chen C."/>
            <person name="Wang M."/>
            <person name="Lipzen A."/>
            <person name="Daum C."/>
            <person name="Saski C.A."/>
            <person name="Payton A.C."/>
            <person name="Mcbreen J.C."/>
            <person name="Conrad R.E."/>
            <person name="Kollar L.M."/>
            <person name="Olsson S."/>
            <person name="Huttunen S."/>
            <person name="Landis J.B."/>
            <person name="Wickett N.J."/>
            <person name="Johnson M.G."/>
            <person name="Rensing S.A."/>
            <person name="Grimwood J."/>
            <person name="Schmutz J."/>
            <person name="Mcdaniel S.F."/>
        </authorList>
    </citation>
    <scope>NUCLEOTIDE SEQUENCE</scope>
    <source>
        <strain evidence="3">R40</strain>
    </source>
</reference>
<dbReference type="Proteomes" id="UP000822688">
    <property type="component" value="Chromosome 3"/>
</dbReference>
<organism evidence="3 4">
    <name type="scientific">Ceratodon purpureus</name>
    <name type="common">Fire moss</name>
    <name type="synonym">Dicranum purpureum</name>
    <dbReference type="NCBI Taxonomy" id="3225"/>
    <lineage>
        <taxon>Eukaryota</taxon>
        <taxon>Viridiplantae</taxon>
        <taxon>Streptophyta</taxon>
        <taxon>Embryophyta</taxon>
        <taxon>Bryophyta</taxon>
        <taxon>Bryophytina</taxon>
        <taxon>Bryopsida</taxon>
        <taxon>Dicranidae</taxon>
        <taxon>Pseudoditrichales</taxon>
        <taxon>Ditrichaceae</taxon>
        <taxon>Ceratodon</taxon>
    </lineage>
</organism>
<accession>A0A8T0IGI8</accession>
<dbReference type="SMART" id="SM00327">
    <property type="entry name" value="VWA"/>
    <property type="match status" value="1"/>
</dbReference>
<dbReference type="GO" id="GO:0004842">
    <property type="term" value="F:ubiquitin-protein transferase activity"/>
    <property type="evidence" value="ECO:0007669"/>
    <property type="project" value="TreeGrafter"/>
</dbReference>
<dbReference type="InterPro" id="IPR036465">
    <property type="entry name" value="vWFA_dom_sf"/>
</dbReference>
<dbReference type="PANTHER" id="PTHR45751:SF11">
    <property type="entry name" value="COPINE FAMILY PROTEIN 2"/>
    <property type="match status" value="1"/>
</dbReference>
<feature type="region of interest" description="Disordered" evidence="1">
    <location>
        <begin position="373"/>
        <end position="401"/>
    </location>
</feature>
<feature type="compositionally biased region" description="Low complexity" evidence="1">
    <location>
        <begin position="1"/>
        <end position="12"/>
    </location>
</feature>
<dbReference type="SUPFAM" id="SSF53300">
    <property type="entry name" value="vWA-like"/>
    <property type="match status" value="1"/>
</dbReference>
<dbReference type="InterPro" id="IPR010734">
    <property type="entry name" value="Copine_C"/>
</dbReference>
<dbReference type="GO" id="GO:0016567">
    <property type="term" value="P:protein ubiquitination"/>
    <property type="evidence" value="ECO:0007669"/>
    <property type="project" value="TreeGrafter"/>
</dbReference>
<evidence type="ECO:0000256" key="1">
    <source>
        <dbReference type="SAM" id="MobiDB-lite"/>
    </source>
</evidence>
<proteinExistence type="predicted"/>
<dbReference type="AlphaFoldDB" id="A0A8T0IGI8"/>
<evidence type="ECO:0000313" key="3">
    <source>
        <dbReference type="EMBL" id="KAG0581937.1"/>
    </source>
</evidence>
<feature type="region of interest" description="Disordered" evidence="1">
    <location>
        <begin position="301"/>
        <end position="360"/>
    </location>
</feature>
<keyword evidence="4" id="KW-1185">Reference proteome</keyword>
<dbReference type="EMBL" id="CM026423">
    <property type="protein sequence ID" value="KAG0581937.1"/>
    <property type="molecule type" value="Genomic_DNA"/>
</dbReference>
<dbReference type="Pfam" id="PF07002">
    <property type="entry name" value="Copine"/>
    <property type="match status" value="1"/>
</dbReference>
<feature type="compositionally biased region" description="Polar residues" evidence="1">
    <location>
        <begin position="345"/>
        <end position="354"/>
    </location>
</feature>
<feature type="domain" description="VWFA" evidence="2">
    <location>
        <begin position="69"/>
        <end position="262"/>
    </location>
</feature>
<feature type="region of interest" description="Disordered" evidence="1">
    <location>
        <begin position="1"/>
        <end position="44"/>
    </location>
</feature>
<name>A0A8T0IGI8_CERPU</name>
<gene>
    <name evidence="3" type="ORF">KC19_3G021400</name>
</gene>
<evidence type="ECO:0000259" key="2">
    <source>
        <dbReference type="SMART" id="SM00327"/>
    </source>
</evidence>
<sequence length="401" mass="44025">MGNKSSSSSSYGRPPPPARPQHHERPRPPEGPFGKNYDNNTKSRYGVIKDNYSSVEEVQRALRDAGLESSNLIVGIDFTKSNEWTGKNSFGGRSLHATGSEPNPYERALSIVGKTLSPFDDDNLIPCFGFGDSTTHDKHVFSFYPDHRPCDGMEEALARYRAIVPYVRLAGPTSFAPIINAAVDIVEASGGQYHVLVIIADGQIEGPQERATVDAIVNASYYPLSIVLVGVGDGPWSMMRSFDDNLPTRAFDNFQFVNFTEIMQSNYSMQRKEAQFALAALMEVPLQYKATVELRLISTQRGRSPGAQPLPPPPKVLQMDSQPYGRPNAPSAPPPGMGMDGQNYGYPSTPQASQVPRFGNYYTPPAANAYDQYGDGYYPPNPPLPASISFPTVRAADQREY</sequence>